<comment type="caution">
    <text evidence="2">The sequence shown here is derived from an EMBL/GenBank/DDBJ whole genome shotgun (WGS) entry which is preliminary data.</text>
</comment>
<organism evidence="2 3">
    <name type="scientific">Candidatus Ozemobacter sibiricus</name>
    <dbReference type="NCBI Taxonomy" id="2268124"/>
    <lineage>
        <taxon>Bacteria</taxon>
        <taxon>Candidatus Ozemobacteria</taxon>
        <taxon>Candidatus Ozemobacterales</taxon>
        <taxon>Candidatus Ozemobacteraceae</taxon>
        <taxon>Candidatus Ozemobacter</taxon>
    </lineage>
</organism>
<keyword evidence="1" id="KW-1133">Transmembrane helix</keyword>
<evidence type="ECO:0000313" key="3">
    <source>
        <dbReference type="Proteomes" id="UP000252355"/>
    </source>
</evidence>
<sequence length="143" mass="16257">MSRRRATTLIELMIAIAILGITMGALFSPVQQLLEWSRRADREFQNQEAVTIGFAVLKGAFRQALEVRWRSEDEVVCLGLQDVIIRRREQGRVIEVAKKGGLIRLDFLEGARFGPFHPVDERTVWGAVFLGTAKVPMFWRCGL</sequence>
<dbReference type="AlphaFoldDB" id="A0A367ZRX9"/>
<evidence type="ECO:0000256" key="1">
    <source>
        <dbReference type="SAM" id="Phobius"/>
    </source>
</evidence>
<dbReference type="Pfam" id="PF07963">
    <property type="entry name" value="N_methyl"/>
    <property type="match status" value="1"/>
</dbReference>
<reference evidence="2 3" key="1">
    <citation type="submission" date="2018-05" db="EMBL/GenBank/DDBJ databases">
        <title>A metagenomic window into the 2 km-deep terrestrial subsurface aquifer revealed taxonomically and functionally diverse microbial community comprising novel uncultured bacterial lineages.</title>
        <authorList>
            <person name="Kadnikov V.V."/>
            <person name="Mardanov A.V."/>
            <person name="Beletsky A.V."/>
            <person name="Banks D."/>
            <person name="Pimenov N.V."/>
            <person name="Frank Y.A."/>
            <person name="Karnachuk O.V."/>
            <person name="Ravin N.V."/>
        </authorList>
    </citation>
    <scope>NUCLEOTIDE SEQUENCE [LARGE SCALE GENOMIC DNA]</scope>
    <source>
        <strain evidence="2">BY5</strain>
    </source>
</reference>
<dbReference type="Proteomes" id="UP000252355">
    <property type="component" value="Unassembled WGS sequence"/>
</dbReference>
<dbReference type="NCBIfam" id="TIGR02532">
    <property type="entry name" value="IV_pilin_GFxxxE"/>
    <property type="match status" value="1"/>
</dbReference>
<feature type="transmembrane region" description="Helical" evidence="1">
    <location>
        <begin position="12"/>
        <end position="30"/>
    </location>
</feature>
<evidence type="ECO:0000313" key="2">
    <source>
        <dbReference type="EMBL" id="RCK80499.1"/>
    </source>
</evidence>
<dbReference type="EMBL" id="QOQW01000006">
    <property type="protein sequence ID" value="RCK80499.1"/>
    <property type="molecule type" value="Genomic_DNA"/>
</dbReference>
<dbReference type="InterPro" id="IPR012902">
    <property type="entry name" value="N_methyl_site"/>
</dbReference>
<accession>A0A367ZRX9</accession>
<keyword evidence="1" id="KW-0472">Membrane</keyword>
<dbReference type="InterPro" id="IPR045584">
    <property type="entry name" value="Pilin-like"/>
</dbReference>
<proteinExistence type="predicted"/>
<evidence type="ECO:0008006" key="4">
    <source>
        <dbReference type="Google" id="ProtNLM"/>
    </source>
</evidence>
<protein>
    <recommendedName>
        <fullName evidence="4">Prepilin-type N-terminal cleavage/methylation domain-containing protein</fullName>
    </recommendedName>
</protein>
<dbReference type="SUPFAM" id="SSF54523">
    <property type="entry name" value="Pili subunits"/>
    <property type="match status" value="1"/>
</dbReference>
<keyword evidence="1" id="KW-0812">Transmembrane</keyword>
<gene>
    <name evidence="2" type="ORF">OZSIB_3245</name>
</gene>
<name>A0A367ZRX9_9BACT</name>